<feature type="transmembrane region" description="Helical" evidence="3">
    <location>
        <begin position="24"/>
        <end position="43"/>
    </location>
</feature>
<dbReference type="InterPro" id="IPR058625">
    <property type="entry name" value="MdtA-like_BSH"/>
</dbReference>
<comment type="subcellular location">
    <subcellularLocation>
        <location evidence="1">Cell envelope</location>
    </subcellularLocation>
</comment>
<dbReference type="PANTHER" id="PTHR30386">
    <property type="entry name" value="MEMBRANE FUSION SUBUNIT OF EMRAB-TOLC MULTIDRUG EFFLUX PUMP"/>
    <property type="match status" value="1"/>
</dbReference>
<dbReference type="InterPro" id="IPR050739">
    <property type="entry name" value="MFP"/>
</dbReference>
<dbReference type="InterPro" id="IPR058634">
    <property type="entry name" value="AaeA-lik-b-barrel"/>
</dbReference>
<evidence type="ECO:0000256" key="1">
    <source>
        <dbReference type="ARBA" id="ARBA00004196"/>
    </source>
</evidence>
<dbReference type="eggNOG" id="COG1566">
    <property type="taxonomic scope" value="Bacteria"/>
</dbReference>
<gene>
    <name evidence="6" type="ORF">VPR01S_11_00560</name>
</gene>
<dbReference type="PANTHER" id="PTHR30386:SF19">
    <property type="entry name" value="MULTIDRUG EXPORT PROTEIN EMRA-RELATED"/>
    <property type="match status" value="1"/>
</dbReference>
<dbReference type="Gene3D" id="2.40.30.170">
    <property type="match status" value="1"/>
</dbReference>
<accession>U3BNA8</accession>
<name>U3BNA8_VIBPR</name>
<comment type="caution">
    <text evidence="6">The sequence shown here is derived from an EMBL/GenBank/DDBJ whole genome shotgun (WGS) entry which is preliminary data.</text>
</comment>
<sequence length="354" mass="38820">MSQPVTTNPEASQLAPKNHKKKRLMLLLVVPAIAIAASVGIYMHGGRYVETDNAYVKADKTLINAEVSGRIINVPVDENQPVKAGDLLFQIDPEPYEIAVAQAQANLKSTAVDLNTTKAEYDSKLANIDTSRSQLAYAKREEKRQANLKKNGYSSDSQYDAAHQKTLLMELEVNTLQKQLKQVEASYGGDIRAPIETNPHYKKAQADLAKAENDLKHVNVYAPADGVVSKVIEKGEYASPGTIAMVLVADSHLWVEANFTEKELTNIRQGQEVEINVDYAPDYTWHGKVASLSPATGAEFSVIPAQNATGNWVKITQRVPVRIQIEDAQDAPTLRAGLSAVVTVDTQHHRELSL</sequence>
<dbReference type="GO" id="GO:0055085">
    <property type="term" value="P:transmembrane transport"/>
    <property type="evidence" value="ECO:0007669"/>
    <property type="project" value="InterPro"/>
</dbReference>
<feature type="domain" description="Multidrug resistance protein MdtA-like barrel-sandwich hybrid" evidence="4">
    <location>
        <begin position="63"/>
        <end position="248"/>
    </location>
</feature>
<keyword evidence="3" id="KW-1133">Transmembrane helix</keyword>
<comment type="similarity">
    <text evidence="2">Belongs to the membrane fusion protein (MFP) (TC 8.A.1) family.</text>
</comment>
<evidence type="ECO:0000256" key="3">
    <source>
        <dbReference type="SAM" id="Phobius"/>
    </source>
</evidence>
<dbReference type="STRING" id="1219065.VPR01S_11_00560"/>
<keyword evidence="3" id="KW-0812">Transmembrane</keyword>
<dbReference type="RefSeq" id="WP_021706034.1">
    <property type="nucleotide sequence ID" value="NZ_BATJ01000011.1"/>
</dbReference>
<evidence type="ECO:0000313" key="6">
    <source>
        <dbReference type="EMBL" id="GAD68063.1"/>
    </source>
</evidence>
<evidence type="ECO:0000313" key="7">
    <source>
        <dbReference type="Proteomes" id="UP000016570"/>
    </source>
</evidence>
<proteinExistence type="inferred from homology"/>
<dbReference type="Pfam" id="PF25917">
    <property type="entry name" value="BSH_RND"/>
    <property type="match status" value="1"/>
</dbReference>
<dbReference type="Proteomes" id="UP000016570">
    <property type="component" value="Unassembled WGS sequence"/>
</dbReference>
<reference evidence="6 7" key="1">
    <citation type="submission" date="2013-09" db="EMBL/GenBank/DDBJ databases">
        <title>Whole genome shotgun sequence of Vibrio proteolyticus NBRC 13287.</title>
        <authorList>
            <person name="Isaki S."/>
            <person name="Hosoyama A."/>
            <person name="Numata M."/>
            <person name="Hashimoto M."/>
            <person name="Hosoyama Y."/>
            <person name="Tsuchikane K."/>
            <person name="Noguchi M."/>
            <person name="Hirakata S."/>
            <person name="Ichikawa N."/>
            <person name="Ohji S."/>
            <person name="Yamazoe A."/>
            <person name="Fujita N."/>
        </authorList>
    </citation>
    <scope>NUCLEOTIDE SEQUENCE [LARGE SCALE GENOMIC DNA]</scope>
    <source>
        <strain evidence="6 7">NBRC 13287</strain>
    </source>
</reference>
<dbReference type="Gene3D" id="2.40.50.100">
    <property type="match status" value="1"/>
</dbReference>
<evidence type="ECO:0000259" key="5">
    <source>
        <dbReference type="Pfam" id="PF25963"/>
    </source>
</evidence>
<protein>
    <submittedName>
        <fullName evidence="6">Putative multidrug resistance protein A</fullName>
    </submittedName>
</protein>
<organism evidence="6 7">
    <name type="scientific">Vibrio proteolyticus NBRC 13287</name>
    <dbReference type="NCBI Taxonomy" id="1219065"/>
    <lineage>
        <taxon>Bacteria</taxon>
        <taxon>Pseudomonadati</taxon>
        <taxon>Pseudomonadota</taxon>
        <taxon>Gammaproteobacteria</taxon>
        <taxon>Vibrionales</taxon>
        <taxon>Vibrionaceae</taxon>
        <taxon>Vibrio</taxon>
    </lineage>
</organism>
<dbReference type="GO" id="GO:0030313">
    <property type="term" value="C:cell envelope"/>
    <property type="evidence" value="ECO:0007669"/>
    <property type="project" value="UniProtKB-SubCell"/>
</dbReference>
<dbReference type="SUPFAM" id="SSF111369">
    <property type="entry name" value="HlyD-like secretion proteins"/>
    <property type="match status" value="2"/>
</dbReference>
<feature type="domain" description="p-hydroxybenzoic acid efflux pump subunit AaeA-like beta-barrel" evidence="5">
    <location>
        <begin position="253"/>
        <end position="344"/>
    </location>
</feature>
<dbReference type="EMBL" id="BATJ01000011">
    <property type="protein sequence ID" value="GAD68063.1"/>
    <property type="molecule type" value="Genomic_DNA"/>
</dbReference>
<dbReference type="Pfam" id="PF25963">
    <property type="entry name" value="Beta-barrel_AAEA"/>
    <property type="match status" value="1"/>
</dbReference>
<evidence type="ECO:0000256" key="2">
    <source>
        <dbReference type="ARBA" id="ARBA00009477"/>
    </source>
</evidence>
<keyword evidence="3" id="KW-0472">Membrane</keyword>
<dbReference type="AlphaFoldDB" id="U3BNA8"/>
<keyword evidence="7" id="KW-1185">Reference proteome</keyword>
<evidence type="ECO:0000259" key="4">
    <source>
        <dbReference type="Pfam" id="PF25917"/>
    </source>
</evidence>